<feature type="compositionally biased region" description="Acidic residues" evidence="8">
    <location>
        <begin position="303"/>
        <end position="315"/>
    </location>
</feature>
<comment type="function">
    <text evidence="4 7">Involved in protein N-glycosylation. Essential for the second step of the dolichol-linked oligosaccharide pathway.</text>
</comment>
<sequence length="434" mass="48318">MAHQTESRENDWVVVMPKAEEKFAHKPSNFFADAVANPEHELGQYIKPSTAWDEISNQSNIVTMAPTDEDQIPGKTCFVTVGATASFRSLIEEVVSPKFVAALAAQGYDTMIVQCGPDFEYFESIRPSDPQVIMSGFSVESNILEYMRECAPCDAPRKRHMGLIVTHAGAGNIMEALKVNTRVIAVPNTDLMGNHQMEMAEEFANQDWLIHGEIGKLHEAVEQSATFKAASYPPKPPPGSEKRGLEQITQDVVNGTWHGTSGSTLSEYLRGPLRYIWDTVRPRDVGPEYDDEPREEPAGNSDQESDEDTDSDAEQTDSPKPKLKRVLFDNGDGTSTVTYVPVPDNESPGILGRLFGRTNNPDDASANQADGDANRDDGPIDEDEQRKQDVFDMIFPNHGQDDGYQETDPEVLRRTRLWENVDDRFDSLSRMFLG</sequence>
<evidence type="ECO:0000313" key="10">
    <source>
        <dbReference type="EMBL" id="KAK8081961.1"/>
    </source>
</evidence>
<evidence type="ECO:0000256" key="6">
    <source>
        <dbReference type="ARBA" id="ARBA00048184"/>
    </source>
</evidence>
<dbReference type="Gene3D" id="3.40.50.2000">
    <property type="entry name" value="Glycogen Phosphorylase B"/>
    <property type="match status" value="1"/>
</dbReference>
<evidence type="ECO:0000256" key="1">
    <source>
        <dbReference type="ARBA" id="ARBA00011198"/>
    </source>
</evidence>
<keyword evidence="7" id="KW-0256">Endoplasmic reticulum</keyword>
<gene>
    <name evidence="7" type="primary">ALG13</name>
    <name evidence="10" type="ORF">PG996_000742</name>
</gene>
<evidence type="ECO:0000256" key="8">
    <source>
        <dbReference type="SAM" id="MobiDB-lite"/>
    </source>
</evidence>
<comment type="similarity">
    <text evidence="7">Belongs to the glycosyltransferase 28 family.</text>
</comment>
<dbReference type="PANTHER" id="PTHR47043">
    <property type="entry name" value="UDP-N-ACETYLGLUCOSAMINE TRANSFERASE SUBUNIT ALG13"/>
    <property type="match status" value="1"/>
</dbReference>
<keyword evidence="7" id="KW-0808">Transferase</keyword>
<evidence type="ECO:0000256" key="2">
    <source>
        <dbReference type="ARBA" id="ARBA00012614"/>
    </source>
</evidence>
<comment type="subunit">
    <text evidence="1 7">Heterodimer with ALG14 to form a functional enzyme.</text>
</comment>
<dbReference type="EC" id="2.4.1.141" evidence="2 7"/>
<dbReference type="PANTHER" id="PTHR47043:SF1">
    <property type="entry name" value="UDP-N-ACETYLGLUCOSAMINE TRANSFERASE SUBUNIT ALG13"/>
    <property type="match status" value="1"/>
</dbReference>
<accession>A0ABR1WEL4</accession>
<feature type="region of interest" description="Disordered" evidence="8">
    <location>
        <begin position="283"/>
        <end position="409"/>
    </location>
</feature>
<name>A0ABR1WEL4_9PEZI</name>
<dbReference type="Pfam" id="PF04101">
    <property type="entry name" value="Glyco_tran_28_C"/>
    <property type="match status" value="1"/>
</dbReference>
<dbReference type="InterPro" id="IPR052474">
    <property type="entry name" value="UDP-GlcNAc_transferase"/>
</dbReference>
<evidence type="ECO:0000256" key="7">
    <source>
        <dbReference type="RuleBase" id="RU362128"/>
    </source>
</evidence>
<evidence type="ECO:0000313" key="11">
    <source>
        <dbReference type="Proteomes" id="UP001446871"/>
    </source>
</evidence>
<evidence type="ECO:0000259" key="9">
    <source>
        <dbReference type="Pfam" id="PF04101"/>
    </source>
</evidence>
<keyword evidence="7" id="KW-0328">Glycosyltransferase</keyword>
<dbReference type="EMBL" id="JAQQWM010000001">
    <property type="protein sequence ID" value="KAK8081961.1"/>
    <property type="molecule type" value="Genomic_DNA"/>
</dbReference>
<keyword evidence="11" id="KW-1185">Reference proteome</keyword>
<comment type="caution">
    <text evidence="10">The sequence shown here is derived from an EMBL/GenBank/DDBJ whole genome shotgun (WGS) entry which is preliminary data.</text>
</comment>
<reference evidence="10 11" key="1">
    <citation type="submission" date="2023-01" db="EMBL/GenBank/DDBJ databases">
        <title>Analysis of 21 Apiospora genomes using comparative genomics revels a genus with tremendous synthesis potential of carbohydrate active enzymes and secondary metabolites.</title>
        <authorList>
            <person name="Sorensen T."/>
        </authorList>
    </citation>
    <scope>NUCLEOTIDE SEQUENCE [LARGE SCALE GENOMIC DNA]</scope>
    <source>
        <strain evidence="10 11">CBS 83171</strain>
    </source>
</reference>
<dbReference type="Proteomes" id="UP001446871">
    <property type="component" value="Unassembled WGS sequence"/>
</dbReference>
<feature type="compositionally biased region" description="Polar residues" evidence="8">
    <location>
        <begin position="357"/>
        <end position="368"/>
    </location>
</feature>
<organism evidence="10 11">
    <name type="scientific">Apiospora saccharicola</name>
    <dbReference type="NCBI Taxonomy" id="335842"/>
    <lineage>
        <taxon>Eukaryota</taxon>
        <taxon>Fungi</taxon>
        <taxon>Dikarya</taxon>
        <taxon>Ascomycota</taxon>
        <taxon>Pezizomycotina</taxon>
        <taxon>Sordariomycetes</taxon>
        <taxon>Xylariomycetidae</taxon>
        <taxon>Amphisphaeriales</taxon>
        <taxon>Apiosporaceae</taxon>
        <taxon>Apiospora</taxon>
    </lineage>
</organism>
<feature type="domain" description="Glycosyl transferase family 28 C-terminal" evidence="9">
    <location>
        <begin position="76"/>
        <end position="207"/>
    </location>
</feature>
<evidence type="ECO:0000256" key="4">
    <source>
        <dbReference type="ARBA" id="ARBA00024804"/>
    </source>
</evidence>
<dbReference type="InterPro" id="IPR007235">
    <property type="entry name" value="Glyco_trans_28_C"/>
</dbReference>
<evidence type="ECO:0000256" key="5">
    <source>
        <dbReference type="ARBA" id="ARBA00032061"/>
    </source>
</evidence>
<comment type="subcellular location">
    <subcellularLocation>
        <location evidence="7">Endoplasmic reticulum</location>
    </subcellularLocation>
</comment>
<protein>
    <recommendedName>
        <fullName evidence="3 7">UDP-N-acetylglucosamine transferase subunit ALG13</fullName>
        <ecNumber evidence="2 7">2.4.1.141</ecNumber>
    </recommendedName>
    <alternativeName>
        <fullName evidence="5 7">Asparagine-linked glycosylation protein 13</fullName>
    </alternativeName>
</protein>
<feature type="compositionally biased region" description="Basic and acidic residues" evidence="8">
    <location>
        <begin position="372"/>
        <end position="390"/>
    </location>
</feature>
<evidence type="ECO:0000256" key="3">
    <source>
        <dbReference type="ARBA" id="ARBA00017468"/>
    </source>
</evidence>
<proteinExistence type="inferred from homology"/>
<comment type="catalytic activity">
    <reaction evidence="6">
        <text>an N-acetyl-alpha-D-glucosaminyl-diphospho-di-trans,poly-cis-dolichol + UDP-N-acetyl-alpha-D-glucosamine = an N,N'-diacetylchitobiosyl-diphospho-di-trans,poly-cis-dolichol + UDP + H(+)</text>
        <dbReference type="Rhea" id="RHEA:23380"/>
        <dbReference type="Rhea" id="RHEA-COMP:19507"/>
        <dbReference type="Rhea" id="RHEA-COMP:19510"/>
        <dbReference type="ChEBI" id="CHEBI:15378"/>
        <dbReference type="ChEBI" id="CHEBI:57269"/>
        <dbReference type="ChEBI" id="CHEBI:57705"/>
        <dbReference type="ChEBI" id="CHEBI:58223"/>
        <dbReference type="ChEBI" id="CHEBI:58427"/>
        <dbReference type="EC" id="2.4.1.141"/>
    </reaction>
</comment>